<keyword evidence="6" id="KW-0805">Transcription regulation</keyword>
<dbReference type="GO" id="GO:0000978">
    <property type="term" value="F:RNA polymerase II cis-regulatory region sequence-specific DNA binding"/>
    <property type="evidence" value="ECO:0007669"/>
    <property type="project" value="TreeGrafter"/>
</dbReference>
<evidence type="ECO:0000256" key="8">
    <source>
        <dbReference type="ARBA" id="ARBA00023242"/>
    </source>
</evidence>
<feature type="domain" description="C2H2-type" evidence="11">
    <location>
        <begin position="424"/>
        <end position="451"/>
    </location>
</feature>
<feature type="domain" description="C2H2-type" evidence="11">
    <location>
        <begin position="396"/>
        <end position="423"/>
    </location>
</feature>
<feature type="region of interest" description="Disordered" evidence="10">
    <location>
        <begin position="1"/>
        <end position="23"/>
    </location>
</feature>
<feature type="domain" description="C2H2-type" evidence="11">
    <location>
        <begin position="217"/>
        <end position="241"/>
    </location>
</feature>
<dbReference type="PANTHER" id="PTHR24399">
    <property type="entry name" value="ZINC FINGER AND BTB DOMAIN-CONTAINING"/>
    <property type="match status" value="1"/>
</dbReference>
<keyword evidence="8" id="KW-0539">Nucleus</keyword>
<evidence type="ECO:0000256" key="6">
    <source>
        <dbReference type="ARBA" id="ARBA00023015"/>
    </source>
</evidence>
<proteinExistence type="predicted"/>
<dbReference type="SMART" id="SM00355">
    <property type="entry name" value="ZnF_C2H2"/>
    <property type="match status" value="11"/>
</dbReference>
<dbReference type="Pfam" id="PF00096">
    <property type="entry name" value="zf-C2H2"/>
    <property type="match status" value="8"/>
</dbReference>
<dbReference type="InterPro" id="IPR036236">
    <property type="entry name" value="Znf_C2H2_sf"/>
</dbReference>
<protein>
    <submittedName>
        <fullName evidence="13">Gastrula zinc finger protein XlCGF57.1</fullName>
    </submittedName>
</protein>
<dbReference type="FunFam" id="3.30.160.60:FF:000072">
    <property type="entry name" value="zinc finger protein 143 isoform X1"/>
    <property type="match status" value="1"/>
</dbReference>
<name>A0A6J1SQA5_FRAOC</name>
<evidence type="ECO:0000256" key="5">
    <source>
        <dbReference type="ARBA" id="ARBA00022833"/>
    </source>
</evidence>
<feature type="domain" description="C2H2-type" evidence="11">
    <location>
        <begin position="368"/>
        <end position="395"/>
    </location>
</feature>
<dbReference type="RefSeq" id="XP_026282988.1">
    <property type="nucleotide sequence ID" value="XM_026427203.2"/>
</dbReference>
<dbReference type="FunFam" id="3.30.160.60:FF:000557">
    <property type="entry name" value="zinc finger and SCAN domain-containing protein 29"/>
    <property type="match status" value="1"/>
</dbReference>
<keyword evidence="2" id="KW-0479">Metal-binding</keyword>
<evidence type="ECO:0000256" key="3">
    <source>
        <dbReference type="ARBA" id="ARBA00022737"/>
    </source>
</evidence>
<dbReference type="InterPro" id="IPR013087">
    <property type="entry name" value="Znf_C2H2_type"/>
</dbReference>
<evidence type="ECO:0000256" key="1">
    <source>
        <dbReference type="ARBA" id="ARBA00004123"/>
    </source>
</evidence>
<organism evidence="12 13">
    <name type="scientific">Frankliniella occidentalis</name>
    <name type="common">Western flower thrips</name>
    <name type="synonym">Euthrips occidentalis</name>
    <dbReference type="NCBI Taxonomy" id="133901"/>
    <lineage>
        <taxon>Eukaryota</taxon>
        <taxon>Metazoa</taxon>
        <taxon>Ecdysozoa</taxon>
        <taxon>Arthropoda</taxon>
        <taxon>Hexapoda</taxon>
        <taxon>Insecta</taxon>
        <taxon>Pterygota</taxon>
        <taxon>Neoptera</taxon>
        <taxon>Paraneoptera</taxon>
        <taxon>Thysanoptera</taxon>
        <taxon>Terebrantia</taxon>
        <taxon>Thripoidea</taxon>
        <taxon>Thripidae</taxon>
        <taxon>Frankliniella</taxon>
    </lineage>
</organism>
<dbReference type="PROSITE" id="PS00028">
    <property type="entry name" value="ZINC_FINGER_C2H2_1"/>
    <property type="match status" value="8"/>
</dbReference>
<feature type="domain" description="C2H2-type" evidence="11">
    <location>
        <begin position="189"/>
        <end position="216"/>
    </location>
</feature>
<keyword evidence="3" id="KW-0677">Repeat</keyword>
<reference evidence="13" key="1">
    <citation type="submission" date="2025-08" db="UniProtKB">
        <authorList>
            <consortium name="RefSeq"/>
        </authorList>
    </citation>
    <scope>IDENTIFICATION</scope>
    <source>
        <tissue evidence="13">Whole organism</tissue>
    </source>
</reference>
<gene>
    <name evidence="13" type="primary">LOC113209591</name>
</gene>
<dbReference type="PANTHER" id="PTHR24399:SF70">
    <property type="entry name" value="C2H2-TYPE DOMAIN-CONTAINING PROTEIN"/>
    <property type="match status" value="1"/>
</dbReference>
<sequence length="587" mass="65680">MESPVEYSLRGPTRQSKRIAQANAKSKVTEATYSGENEFSDSKILVHDNVVDFDSSTAGMFLNVDVKVEMEPEELYEEDSNGDENDKLDDSTSQPLEDSSRAKAIVAKLAQKLNSKLNAEFTPRSTDSLLACLEPEVSVATEGTITSGSVYVCPWCPLTSALPETIEEHKKRYHPAPSGEPEVSSQSPHICEVCGKEFARSWHLKRHFIIHSGERPFICVDCGDTFVTAGDLSFHHQKDHAPFSCKFCPEVFAAKGYLKLHMKIHKSASGRLWRCFVCDKQYDSKSVLIAHQSTHAMLSSIMKGCCEQCGKSFKSVVDLENHMKSHTVIHACPLCNKSFKQSITLTEHMRNLHKVEPPGKPGKMSALFVCLQCQREFDNILSLKQHLQMHSWAKPCKCPECGDSFRGANDLKVHMRVHTGERPFECPECGERFTQKGNLNVHIRTHTGEKPFECQICGRCFLKSSNLKEHHKVHQDKGKRENIKEEKVVQDVMSVQDLLAPKKLPEMAQESKSFRASIAGKLMKTGFAALPKQASESFKQKIANKLMKTGFVPQNTASNNFGDTIAERLMKAGTLSFDNGNISLRLL</sequence>
<dbReference type="PROSITE" id="PS50157">
    <property type="entry name" value="ZINC_FINGER_C2H2_2"/>
    <property type="match status" value="10"/>
</dbReference>
<keyword evidence="12" id="KW-1185">Reference proteome</keyword>
<accession>A0A6J1SQA5</accession>
<feature type="domain" description="C2H2-type" evidence="11">
    <location>
        <begin position="273"/>
        <end position="300"/>
    </location>
</feature>
<feature type="domain" description="C2H2-type" evidence="11">
    <location>
        <begin position="330"/>
        <end position="358"/>
    </location>
</feature>
<dbReference type="FunFam" id="3.30.160.60:FF:002343">
    <property type="entry name" value="Zinc finger protein 33A"/>
    <property type="match status" value="2"/>
</dbReference>
<evidence type="ECO:0000256" key="10">
    <source>
        <dbReference type="SAM" id="MobiDB-lite"/>
    </source>
</evidence>
<evidence type="ECO:0000313" key="12">
    <source>
        <dbReference type="Proteomes" id="UP000504606"/>
    </source>
</evidence>
<evidence type="ECO:0000256" key="7">
    <source>
        <dbReference type="ARBA" id="ARBA00023163"/>
    </source>
</evidence>
<dbReference type="Gene3D" id="3.30.160.60">
    <property type="entry name" value="Classic Zinc Finger"/>
    <property type="match status" value="8"/>
</dbReference>
<comment type="subcellular location">
    <subcellularLocation>
        <location evidence="1">Nucleus</location>
    </subcellularLocation>
</comment>
<evidence type="ECO:0000256" key="9">
    <source>
        <dbReference type="PROSITE-ProRule" id="PRU00042"/>
    </source>
</evidence>
<feature type="region of interest" description="Disordered" evidence="10">
    <location>
        <begin position="73"/>
        <end position="99"/>
    </location>
</feature>
<feature type="domain" description="C2H2-type" evidence="11">
    <location>
        <begin position="452"/>
        <end position="479"/>
    </location>
</feature>
<dbReference type="OrthoDB" id="8113227at2759"/>
<dbReference type="GO" id="GO:0008270">
    <property type="term" value="F:zinc ion binding"/>
    <property type="evidence" value="ECO:0007669"/>
    <property type="project" value="UniProtKB-KW"/>
</dbReference>
<dbReference type="GO" id="GO:0005654">
    <property type="term" value="C:nucleoplasm"/>
    <property type="evidence" value="ECO:0007669"/>
    <property type="project" value="TreeGrafter"/>
</dbReference>
<keyword evidence="5" id="KW-0862">Zinc</keyword>
<feature type="compositionally biased region" description="Acidic residues" evidence="10">
    <location>
        <begin position="73"/>
        <end position="83"/>
    </location>
</feature>
<dbReference type="KEGG" id="foc:113209591"/>
<dbReference type="SUPFAM" id="SSF57667">
    <property type="entry name" value="beta-beta-alpha zinc fingers"/>
    <property type="match status" value="6"/>
</dbReference>
<keyword evidence="7" id="KW-0804">Transcription</keyword>
<feature type="domain" description="C2H2-type" evidence="11">
    <location>
        <begin position="306"/>
        <end position="327"/>
    </location>
</feature>
<dbReference type="FunFam" id="3.30.160.60:FF:000100">
    <property type="entry name" value="Zinc finger 45-like"/>
    <property type="match status" value="1"/>
</dbReference>
<dbReference type="GO" id="GO:0001227">
    <property type="term" value="F:DNA-binding transcription repressor activity, RNA polymerase II-specific"/>
    <property type="evidence" value="ECO:0007669"/>
    <property type="project" value="TreeGrafter"/>
</dbReference>
<feature type="domain" description="C2H2-type" evidence="11">
    <location>
        <begin position="243"/>
        <end position="270"/>
    </location>
</feature>
<evidence type="ECO:0000256" key="2">
    <source>
        <dbReference type="ARBA" id="ARBA00022723"/>
    </source>
</evidence>
<dbReference type="AlphaFoldDB" id="A0A6J1SQA5"/>
<evidence type="ECO:0000256" key="4">
    <source>
        <dbReference type="ARBA" id="ARBA00022771"/>
    </source>
</evidence>
<dbReference type="Proteomes" id="UP000504606">
    <property type="component" value="Unplaced"/>
</dbReference>
<keyword evidence="4 9" id="KW-0863">Zinc-finger</keyword>
<evidence type="ECO:0000313" key="13">
    <source>
        <dbReference type="RefSeq" id="XP_026282988.1"/>
    </source>
</evidence>
<dbReference type="GeneID" id="113209591"/>
<evidence type="ECO:0000259" key="11">
    <source>
        <dbReference type="PROSITE" id="PS50157"/>
    </source>
</evidence>